<reference evidence="1 2" key="1">
    <citation type="submission" date="2014-04" db="EMBL/GenBank/DDBJ databases">
        <title>Genome evolution of avian class.</title>
        <authorList>
            <person name="Zhang G."/>
            <person name="Li C."/>
        </authorList>
    </citation>
    <scope>NUCLEOTIDE SEQUENCE [LARGE SCALE GENOMIC DNA]</scope>
    <source>
        <strain evidence="1">BGI_N306</strain>
    </source>
</reference>
<dbReference type="AlphaFoldDB" id="A0A091XV64"/>
<dbReference type="PhylomeDB" id="A0A091XV64"/>
<feature type="non-terminal residue" evidence="1">
    <location>
        <position position="1"/>
    </location>
</feature>
<evidence type="ECO:0008006" key="3">
    <source>
        <dbReference type="Google" id="ProtNLM"/>
    </source>
</evidence>
<gene>
    <name evidence="1" type="ORF">N306_08758</name>
</gene>
<feature type="non-terminal residue" evidence="1">
    <location>
        <position position="55"/>
    </location>
</feature>
<name>A0A091XV64_OPIHO</name>
<accession>A0A091XV64</accession>
<evidence type="ECO:0000313" key="1">
    <source>
        <dbReference type="EMBL" id="KFR16786.1"/>
    </source>
</evidence>
<protein>
    <recommendedName>
        <fullName evidence="3">Nidogen G2 beta-barrel domain-containing protein</fullName>
    </recommendedName>
</protein>
<proteinExistence type="predicted"/>
<sequence length="55" mass="6304">NGCKLKEGRFRLVIRKKFFTMRVVRHWNRLPREAVAAPSLAVLKARLDGALSNLV</sequence>
<dbReference type="Proteomes" id="UP000053605">
    <property type="component" value="Unassembled WGS sequence"/>
</dbReference>
<organism evidence="1 2">
    <name type="scientific">Opisthocomus hoazin</name>
    <name type="common">Hoatzin</name>
    <name type="synonym">Phasianus hoazin</name>
    <dbReference type="NCBI Taxonomy" id="30419"/>
    <lineage>
        <taxon>Eukaryota</taxon>
        <taxon>Metazoa</taxon>
        <taxon>Chordata</taxon>
        <taxon>Craniata</taxon>
        <taxon>Vertebrata</taxon>
        <taxon>Euteleostomi</taxon>
        <taxon>Archelosauria</taxon>
        <taxon>Archosauria</taxon>
        <taxon>Dinosauria</taxon>
        <taxon>Saurischia</taxon>
        <taxon>Theropoda</taxon>
        <taxon>Coelurosauria</taxon>
        <taxon>Aves</taxon>
        <taxon>Neognathae</taxon>
        <taxon>Neoaves</taxon>
        <taxon>Opisthocomiformes</taxon>
        <taxon>Opisthocomidae</taxon>
        <taxon>Opisthocomus</taxon>
    </lineage>
</organism>
<keyword evidence="2" id="KW-1185">Reference proteome</keyword>
<evidence type="ECO:0000313" key="2">
    <source>
        <dbReference type="Proteomes" id="UP000053605"/>
    </source>
</evidence>
<dbReference type="EMBL" id="KK736022">
    <property type="protein sequence ID" value="KFR16786.1"/>
    <property type="molecule type" value="Genomic_DNA"/>
</dbReference>